<dbReference type="EMBL" id="JBBDHD010000016">
    <property type="protein sequence ID" value="MFH7595234.1"/>
    <property type="molecule type" value="Genomic_DNA"/>
</dbReference>
<sequence>MTQPPHRTSSLQDLIASLGVLLVIPALVLRRAGRDGTHPDLVAVSWGLQGLALLAVLAGMSLALVRGSRPSPGMWVLLVLWTAGTATALAPHG</sequence>
<feature type="transmembrane region" description="Helical" evidence="1">
    <location>
        <begin position="46"/>
        <end position="65"/>
    </location>
</feature>
<proteinExistence type="predicted"/>
<accession>A0ABW7PA50</accession>
<protein>
    <submittedName>
        <fullName evidence="2">Uncharacterized protein</fullName>
    </submittedName>
</protein>
<gene>
    <name evidence="2" type="ORF">WDV06_09025</name>
</gene>
<comment type="caution">
    <text evidence="2">The sequence shown here is derived from an EMBL/GenBank/DDBJ whole genome shotgun (WGS) entry which is preliminary data.</text>
</comment>
<dbReference type="Proteomes" id="UP001610631">
    <property type="component" value="Unassembled WGS sequence"/>
</dbReference>
<feature type="transmembrane region" description="Helical" evidence="1">
    <location>
        <begin position="72"/>
        <end position="90"/>
    </location>
</feature>
<evidence type="ECO:0000313" key="3">
    <source>
        <dbReference type="Proteomes" id="UP001610631"/>
    </source>
</evidence>
<dbReference type="RefSeq" id="WP_395509116.1">
    <property type="nucleotide sequence ID" value="NZ_JBBDHD010000016.1"/>
</dbReference>
<keyword evidence="1" id="KW-0472">Membrane</keyword>
<reference evidence="2 3" key="1">
    <citation type="submission" date="2024-03" db="EMBL/GenBank/DDBJ databases">
        <title>Whole genome sequencing of Streptomyces racemochromogenes, to identify antimicrobial biosynthetic gene clusters.</title>
        <authorList>
            <person name="Suryawanshi P."/>
            <person name="Krishnaraj P.U."/>
            <person name="Arun Y.P."/>
            <person name="Suryawanshi M.P."/>
            <person name="Rakshit O."/>
        </authorList>
    </citation>
    <scope>NUCLEOTIDE SEQUENCE [LARGE SCALE GENOMIC DNA]</scope>
    <source>
        <strain evidence="2 3">AUDT626</strain>
    </source>
</reference>
<name>A0ABW7PA50_9ACTN</name>
<keyword evidence="3" id="KW-1185">Reference proteome</keyword>
<organism evidence="2 3">
    <name type="scientific">Streptomyces racemochromogenes</name>
    <dbReference type="NCBI Taxonomy" id="67353"/>
    <lineage>
        <taxon>Bacteria</taxon>
        <taxon>Bacillati</taxon>
        <taxon>Actinomycetota</taxon>
        <taxon>Actinomycetes</taxon>
        <taxon>Kitasatosporales</taxon>
        <taxon>Streptomycetaceae</taxon>
        <taxon>Streptomyces</taxon>
    </lineage>
</organism>
<keyword evidence="1" id="KW-1133">Transmembrane helix</keyword>
<evidence type="ECO:0000256" key="1">
    <source>
        <dbReference type="SAM" id="Phobius"/>
    </source>
</evidence>
<keyword evidence="1" id="KW-0812">Transmembrane</keyword>
<evidence type="ECO:0000313" key="2">
    <source>
        <dbReference type="EMBL" id="MFH7595234.1"/>
    </source>
</evidence>